<keyword evidence="4" id="KW-1185">Reference proteome</keyword>
<dbReference type="Pfam" id="PF01048">
    <property type="entry name" value="PNP_UDP_1"/>
    <property type="match status" value="1"/>
</dbReference>
<dbReference type="Gene3D" id="3.40.50.1580">
    <property type="entry name" value="Nucleoside phosphorylase domain"/>
    <property type="match status" value="1"/>
</dbReference>
<reference evidence="3 4" key="1">
    <citation type="submission" date="2021-01" db="EMBL/GenBank/DDBJ databases">
        <title>Biogeographic distribution of Paracoccus.</title>
        <authorList>
            <person name="Hollensteiner J."/>
            <person name="Leineberger J."/>
            <person name="Brinkhoff T."/>
            <person name="Daniel R."/>
        </authorList>
    </citation>
    <scope>NUCLEOTIDE SEQUENCE [LARGE SCALE GENOMIC DNA]</scope>
    <source>
        <strain evidence="3 4">LMG25392</strain>
    </source>
</reference>
<feature type="domain" description="Nucleoside phosphorylase" evidence="2">
    <location>
        <begin position="27"/>
        <end position="295"/>
    </location>
</feature>
<organism evidence="3 4">
    <name type="scientific">Paracoccus stylophorae</name>
    <dbReference type="NCBI Taxonomy" id="659350"/>
    <lineage>
        <taxon>Bacteria</taxon>
        <taxon>Pseudomonadati</taxon>
        <taxon>Pseudomonadota</taxon>
        <taxon>Alphaproteobacteria</taxon>
        <taxon>Rhodobacterales</taxon>
        <taxon>Paracoccaceae</taxon>
        <taxon>Paracoccus</taxon>
    </lineage>
</organism>
<keyword evidence="1" id="KW-0732">Signal</keyword>
<evidence type="ECO:0000259" key="2">
    <source>
        <dbReference type="Pfam" id="PF01048"/>
    </source>
</evidence>
<feature type="chain" id="PRO_5045779919" evidence="1">
    <location>
        <begin position="23"/>
        <end position="301"/>
    </location>
</feature>
<dbReference type="SUPFAM" id="SSF53167">
    <property type="entry name" value="Purine and uridine phosphorylases"/>
    <property type="match status" value="1"/>
</dbReference>
<feature type="signal peptide" evidence="1">
    <location>
        <begin position="1"/>
        <end position="22"/>
    </location>
</feature>
<dbReference type="Proteomes" id="UP001218412">
    <property type="component" value="Chromosome"/>
</dbReference>
<dbReference type="CDD" id="cd09008">
    <property type="entry name" value="MTAN"/>
    <property type="match status" value="1"/>
</dbReference>
<dbReference type="PANTHER" id="PTHR21234">
    <property type="entry name" value="PURINE NUCLEOSIDE PHOSPHORYLASE"/>
    <property type="match status" value="1"/>
</dbReference>
<evidence type="ECO:0000313" key="4">
    <source>
        <dbReference type="Proteomes" id="UP001218412"/>
    </source>
</evidence>
<evidence type="ECO:0000313" key="3">
    <source>
        <dbReference type="EMBL" id="WCR10264.1"/>
    </source>
</evidence>
<dbReference type="InterPro" id="IPR000845">
    <property type="entry name" value="Nucleoside_phosphorylase_d"/>
</dbReference>
<dbReference type="PANTHER" id="PTHR21234:SF42">
    <property type="entry name" value="PHOSPHORYLASE SUPERFAMILY PROTEIN"/>
    <property type="match status" value="1"/>
</dbReference>
<dbReference type="RefSeq" id="WP_272858320.1">
    <property type="nucleotide sequence ID" value="NZ_CP067134.1"/>
</dbReference>
<dbReference type="EMBL" id="CP067134">
    <property type="protein sequence ID" value="WCR10264.1"/>
    <property type="molecule type" value="Genomic_DNA"/>
</dbReference>
<accession>A0ABY7STW5</accession>
<protein>
    <submittedName>
        <fullName evidence="3">5'-methylthioadenosine/S-adenosylhomocysteine nucleosidase</fullName>
    </submittedName>
</protein>
<evidence type="ECO:0000256" key="1">
    <source>
        <dbReference type="SAM" id="SignalP"/>
    </source>
</evidence>
<dbReference type="InterPro" id="IPR035994">
    <property type="entry name" value="Nucleoside_phosphorylase_sf"/>
</dbReference>
<proteinExistence type="predicted"/>
<name>A0ABY7STW5_9RHOB</name>
<sequence length="301" mass="32369">MTRLRRIALTASLILMTGPVMADEVPRIAVMSAFPPEWVSLQADIQDARTRTINGVEFVTGRLGERQVVLFLSGVSMVNAAMTTQLALDHFDIDAIVFSGIAGGVDPSLNIGDVVVAGQWGNYLESIMAREADGKFAIPPFLDSPFPNYGMIFTNETTVASDRGEPQTRFWFPTDEAMLQVAAEVAARTELAECNDQNACLSHRPRIRVGGNGVSGSAFVDNAALRTWIFDTFAAQVVDMESAAVAQVAWANEVPFIAFRSLSDLAGGGEGENEMGVFMSLAAQNSAALVKRFLAALPTEE</sequence>
<gene>
    <name evidence="3" type="ORF">JHW45_14500</name>
</gene>